<evidence type="ECO:0000256" key="2">
    <source>
        <dbReference type="RuleBase" id="RU003616"/>
    </source>
</evidence>
<dbReference type="STRING" id="281362.AT959_00505"/>
<dbReference type="EMBL" id="LODL01000002">
    <property type="protein sequence ID" value="KXB32716.1"/>
    <property type="molecule type" value="Genomic_DNA"/>
</dbReference>
<evidence type="ECO:0000256" key="1">
    <source>
        <dbReference type="PROSITE-ProRule" id="PRU00285"/>
    </source>
</evidence>
<accession>A0A133XP49</accession>
<evidence type="ECO:0000313" key="5">
    <source>
        <dbReference type="Proteomes" id="UP000070186"/>
    </source>
</evidence>
<proteinExistence type="inferred from homology"/>
<dbReference type="Proteomes" id="UP000070186">
    <property type="component" value="Unassembled WGS sequence"/>
</dbReference>
<dbReference type="CDD" id="cd06464">
    <property type="entry name" value="ACD_sHsps-like"/>
    <property type="match status" value="1"/>
</dbReference>
<name>A0A133XP49_9RHOO</name>
<comment type="similarity">
    <text evidence="1 2">Belongs to the small heat shock protein (HSP20) family.</text>
</comment>
<dbReference type="Pfam" id="PF00011">
    <property type="entry name" value="HSP20"/>
    <property type="match status" value="1"/>
</dbReference>
<dbReference type="AlphaFoldDB" id="A0A133XP49"/>
<dbReference type="PROSITE" id="PS01031">
    <property type="entry name" value="SHSP"/>
    <property type="match status" value="1"/>
</dbReference>
<dbReference type="Gene3D" id="2.60.40.790">
    <property type="match status" value="1"/>
</dbReference>
<keyword evidence="5" id="KW-1185">Reference proteome</keyword>
<dbReference type="SUPFAM" id="SSF49764">
    <property type="entry name" value="HSP20-like chaperones"/>
    <property type="match status" value="1"/>
</dbReference>
<organism evidence="4 5">
    <name type="scientific">Dechloromonas denitrificans</name>
    <dbReference type="NCBI Taxonomy" id="281362"/>
    <lineage>
        <taxon>Bacteria</taxon>
        <taxon>Pseudomonadati</taxon>
        <taxon>Pseudomonadota</taxon>
        <taxon>Betaproteobacteria</taxon>
        <taxon>Rhodocyclales</taxon>
        <taxon>Azonexaceae</taxon>
        <taxon>Dechloromonas</taxon>
    </lineage>
</organism>
<evidence type="ECO:0000313" key="4">
    <source>
        <dbReference type="EMBL" id="KXB32716.1"/>
    </source>
</evidence>
<dbReference type="RefSeq" id="WP_066879311.1">
    <property type="nucleotide sequence ID" value="NZ_LODL01000002.1"/>
</dbReference>
<evidence type="ECO:0000259" key="3">
    <source>
        <dbReference type="PROSITE" id="PS01031"/>
    </source>
</evidence>
<sequence>MIHHDAGFWVWAEALKLLRNAEHLRDRYFVLDIVHALPCWEPAVDMYAQGDELHLLVALPGVHPEQLEVSLIGDSLMVCGRRSMPADFKHAAIQRLEIPYGRFERQVALPRSDYRLRRQVFEDGCLALVLAPS</sequence>
<protein>
    <recommendedName>
        <fullName evidence="3">SHSP domain-containing protein</fullName>
    </recommendedName>
</protein>
<reference evidence="4 5" key="1">
    <citation type="submission" date="2015-12" db="EMBL/GenBank/DDBJ databases">
        <title>Nitrous oxide reduction kinetics distinguish bacteria harboring typical versus atypical NosZ.</title>
        <authorList>
            <person name="Yoon S."/>
            <person name="Nissen S."/>
            <person name="Park D."/>
            <person name="Sanford R.A."/>
            <person name="Loeffler F.E."/>
        </authorList>
    </citation>
    <scope>NUCLEOTIDE SEQUENCE [LARGE SCALE GENOMIC DNA]</scope>
    <source>
        <strain evidence="4 5">ATCC BAA-841</strain>
    </source>
</reference>
<dbReference type="InterPro" id="IPR008978">
    <property type="entry name" value="HSP20-like_chaperone"/>
</dbReference>
<comment type="caution">
    <text evidence="4">The sequence shown here is derived from an EMBL/GenBank/DDBJ whole genome shotgun (WGS) entry which is preliminary data.</text>
</comment>
<gene>
    <name evidence="4" type="ORF">AT959_00505</name>
</gene>
<dbReference type="InterPro" id="IPR002068">
    <property type="entry name" value="A-crystallin/Hsp20_dom"/>
</dbReference>
<feature type="domain" description="SHSP" evidence="3">
    <location>
        <begin position="35"/>
        <end position="133"/>
    </location>
</feature>